<gene>
    <name evidence="3" type="ORF">B0I36DRAFT_356053</name>
</gene>
<dbReference type="Gene3D" id="1.20.5.170">
    <property type="match status" value="1"/>
</dbReference>
<name>A0A9P8XRC0_9PEZI</name>
<reference evidence="3" key="1">
    <citation type="journal article" date="2021" name="Nat. Commun.">
        <title>Genetic determinants of endophytism in the Arabidopsis root mycobiome.</title>
        <authorList>
            <person name="Mesny F."/>
            <person name="Miyauchi S."/>
            <person name="Thiergart T."/>
            <person name="Pickel B."/>
            <person name="Atanasova L."/>
            <person name="Karlsson M."/>
            <person name="Huettel B."/>
            <person name="Barry K.W."/>
            <person name="Haridas S."/>
            <person name="Chen C."/>
            <person name="Bauer D."/>
            <person name="Andreopoulos W."/>
            <person name="Pangilinan J."/>
            <person name="LaButti K."/>
            <person name="Riley R."/>
            <person name="Lipzen A."/>
            <person name="Clum A."/>
            <person name="Drula E."/>
            <person name="Henrissat B."/>
            <person name="Kohler A."/>
            <person name="Grigoriev I.V."/>
            <person name="Martin F.M."/>
            <person name="Hacquard S."/>
        </authorList>
    </citation>
    <scope>NUCLEOTIDE SEQUENCE</scope>
    <source>
        <strain evidence="3">MPI-CAGE-CH-0230</strain>
    </source>
</reference>
<evidence type="ECO:0000313" key="4">
    <source>
        <dbReference type="Proteomes" id="UP000756346"/>
    </source>
</evidence>
<proteinExistence type="predicted"/>
<organism evidence="3 4">
    <name type="scientific">Microdochium trichocladiopsis</name>
    <dbReference type="NCBI Taxonomy" id="1682393"/>
    <lineage>
        <taxon>Eukaryota</taxon>
        <taxon>Fungi</taxon>
        <taxon>Dikarya</taxon>
        <taxon>Ascomycota</taxon>
        <taxon>Pezizomycotina</taxon>
        <taxon>Sordariomycetes</taxon>
        <taxon>Xylariomycetidae</taxon>
        <taxon>Xylariales</taxon>
        <taxon>Microdochiaceae</taxon>
        <taxon>Microdochium</taxon>
    </lineage>
</organism>
<dbReference type="GO" id="GO:0003700">
    <property type="term" value="F:DNA-binding transcription factor activity"/>
    <property type="evidence" value="ECO:0007669"/>
    <property type="project" value="InterPro"/>
</dbReference>
<comment type="caution">
    <text evidence="3">The sequence shown here is derived from an EMBL/GenBank/DDBJ whole genome shotgun (WGS) entry which is preliminary data.</text>
</comment>
<dbReference type="Proteomes" id="UP000756346">
    <property type="component" value="Unassembled WGS sequence"/>
</dbReference>
<feature type="compositionally biased region" description="Basic and acidic residues" evidence="1">
    <location>
        <begin position="1"/>
        <end position="14"/>
    </location>
</feature>
<evidence type="ECO:0000259" key="2">
    <source>
        <dbReference type="PROSITE" id="PS00036"/>
    </source>
</evidence>
<dbReference type="PROSITE" id="PS00036">
    <property type="entry name" value="BZIP_BASIC"/>
    <property type="match status" value="1"/>
</dbReference>
<dbReference type="InterPro" id="IPR046347">
    <property type="entry name" value="bZIP_sf"/>
</dbReference>
<dbReference type="AlphaFoldDB" id="A0A9P8XRC0"/>
<feature type="region of interest" description="Disordered" evidence="1">
    <location>
        <begin position="1"/>
        <end position="28"/>
    </location>
</feature>
<protein>
    <recommendedName>
        <fullName evidence="2">BZIP domain-containing protein</fullName>
    </recommendedName>
</protein>
<keyword evidence="4" id="KW-1185">Reference proteome</keyword>
<dbReference type="InterPro" id="IPR004827">
    <property type="entry name" value="bZIP"/>
</dbReference>
<dbReference type="SUPFAM" id="SSF57959">
    <property type="entry name" value="Leucine zipper domain"/>
    <property type="match status" value="1"/>
</dbReference>
<feature type="domain" description="BZIP" evidence="2">
    <location>
        <begin position="9"/>
        <end position="23"/>
    </location>
</feature>
<dbReference type="GeneID" id="70187067"/>
<evidence type="ECO:0000313" key="3">
    <source>
        <dbReference type="EMBL" id="KAH7012674.1"/>
    </source>
</evidence>
<dbReference type="CDD" id="cd14686">
    <property type="entry name" value="bZIP"/>
    <property type="match status" value="1"/>
</dbReference>
<accession>A0A9P8XRC0</accession>
<sequence length="171" mass="19297">MARQTELMRKEKNRLAQQKHRRKKLEEQKSIKKKIEQLESTLSSISDAVFRNDMSALYSILYNIPMAQRTPAMLMSGLLQNDPFISSTVDVPTMALSTLSDNTELGVLDFDLNLDEDTQRIYDEISTSILDTDIDLGTKEDHGIMDLIGPHAMLSPISINPTALDWMAPTL</sequence>
<dbReference type="RefSeq" id="XP_046004939.1">
    <property type="nucleotide sequence ID" value="XM_046157521.1"/>
</dbReference>
<evidence type="ECO:0000256" key="1">
    <source>
        <dbReference type="SAM" id="MobiDB-lite"/>
    </source>
</evidence>
<dbReference type="EMBL" id="JAGTJQ010000014">
    <property type="protein sequence ID" value="KAH7012674.1"/>
    <property type="molecule type" value="Genomic_DNA"/>
</dbReference>